<sequence>MARFRIDDILATAAPNLIFIKNEDHVAPLTPAPQHVSSTASGPTAKRSASSCQQVVTPLIRITSRQPHQQTPKQQEVAKWEKDTDNFDRKMRQTPDSDDGTDDRSPSNDAQNKKQRKPRTAFSDSQLQSLEKSFERQKYLSVQERMELAAKLQLADAQVKCWFQNRRTKWKRQNSMQFEAADYFPVLRQMYPFSGFAGQELPPFHRPQYRAFPTFDNSFHSYVRPL</sequence>
<dbReference type="OrthoDB" id="6159439at2759"/>
<evidence type="ECO:0000256" key="6">
    <source>
        <dbReference type="RuleBase" id="RU000682"/>
    </source>
</evidence>
<accession>A0A1D1VIP2</accession>
<organism evidence="9 10">
    <name type="scientific">Ramazzottius varieornatus</name>
    <name type="common">Water bear</name>
    <name type="synonym">Tardigrade</name>
    <dbReference type="NCBI Taxonomy" id="947166"/>
    <lineage>
        <taxon>Eukaryota</taxon>
        <taxon>Metazoa</taxon>
        <taxon>Ecdysozoa</taxon>
        <taxon>Tardigrada</taxon>
        <taxon>Eutardigrada</taxon>
        <taxon>Parachela</taxon>
        <taxon>Hypsibioidea</taxon>
        <taxon>Ramazzottiidae</taxon>
        <taxon>Ramazzottius</taxon>
    </lineage>
</organism>
<dbReference type="InterPro" id="IPR001356">
    <property type="entry name" value="HD"/>
</dbReference>
<dbReference type="PANTHER" id="PTHR24333">
    <property type="entry name" value="HOMEO BOX HB9 LIKE A-RELATED"/>
    <property type="match status" value="1"/>
</dbReference>
<keyword evidence="3 5" id="KW-0371">Homeobox</keyword>
<dbReference type="SMART" id="SM00389">
    <property type="entry name" value="HOX"/>
    <property type="match status" value="1"/>
</dbReference>
<evidence type="ECO:0000256" key="7">
    <source>
        <dbReference type="SAM" id="MobiDB-lite"/>
    </source>
</evidence>
<dbReference type="Pfam" id="PF00046">
    <property type="entry name" value="Homeodomain"/>
    <property type="match status" value="1"/>
</dbReference>
<feature type="compositionally biased region" description="Basic and acidic residues" evidence="7">
    <location>
        <begin position="76"/>
        <end position="95"/>
    </location>
</feature>
<evidence type="ECO:0000256" key="5">
    <source>
        <dbReference type="PROSITE-ProRule" id="PRU00108"/>
    </source>
</evidence>
<dbReference type="GO" id="GO:0003677">
    <property type="term" value="F:DNA binding"/>
    <property type="evidence" value="ECO:0007669"/>
    <property type="project" value="UniProtKB-UniRule"/>
</dbReference>
<dbReference type="EMBL" id="BDGG01000006">
    <property type="protein sequence ID" value="GAV00676.1"/>
    <property type="molecule type" value="Genomic_DNA"/>
</dbReference>
<comment type="subcellular location">
    <subcellularLocation>
        <location evidence="1 5 6">Nucleus</location>
    </subcellularLocation>
</comment>
<keyword evidence="10" id="KW-1185">Reference proteome</keyword>
<feature type="domain" description="Homeobox" evidence="8">
    <location>
        <begin position="113"/>
        <end position="173"/>
    </location>
</feature>
<dbReference type="SUPFAM" id="SSF46689">
    <property type="entry name" value="Homeodomain-like"/>
    <property type="match status" value="1"/>
</dbReference>
<comment type="caution">
    <text evidence="9">The sequence shown here is derived from an EMBL/GenBank/DDBJ whole genome shotgun (WGS) entry which is preliminary data.</text>
</comment>
<evidence type="ECO:0000256" key="2">
    <source>
        <dbReference type="ARBA" id="ARBA00023125"/>
    </source>
</evidence>
<dbReference type="AlphaFoldDB" id="A0A1D1VIP2"/>
<name>A0A1D1VIP2_RAMVA</name>
<evidence type="ECO:0000313" key="10">
    <source>
        <dbReference type="Proteomes" id="UP000186922"/>
    </source>
</evidence>
<keyword evidence="2 5" id="KW-0238">DNA-binding</keyword>
<dbReference type="CDD" id="cd00086">
    <property type="entry name" value="homeodomain"/>
    <property type="match status" value="1"/>
</dbReference>
<evidence type="ECO:0000259" key="8">
    <source>
        <dbReference type="PROSITE" id="PS50071"/>
    </source>
</evidence>
<dbReference type="InterPro" id="IPR050848">
    <property type="entry name" value="Homeobox_TF"/>
</dbReference>
<reference evidence="9 10" key="1">
    <citation type="journal article" date="2016" name="Nat. Commun.">
        <title>Extremotolerant tardigrade genome and improved radiotolerance of human cultured cells by tardigrade-unique protein.</title>
        <authorList>
            <person name="Hashimoto T."/>
            <person name="Horikawa D.D."/>
            <person name="Saito Y."/>
            <person name="Kuwahara H."/>
            <person name="Kozuka-Hata H."/>
            <person name="Shin-I T."/>
            <person name="Minakuchi Y."/>
            <person name="Ohishi K."/>
            <person name="Motoyama A."/>
            <person name="Aizu T."/>
            <person name="Enomoto A."/>
            <person name="Kondo K."/>
            <person name="Tanaka S."/>
            <person name="Hara Y."/>
            <person name="Koshikawa S."/>
            <person name="Sagara H."/>
            <person name="Miura T."/>
            <person name="Yokobori S."/>
            <person name="Miyagawa K."/>
            <person name="Suzuki Y."/>
            <person name="Kubo T."/>
            <person name="Oyama M."/>
            <person name="Kohara Y."/>
            <person name="Fujiyama A."/>
            <person name="Arakawa K."/>
            <person name="Katayama T."/>
            <person name="Toyoda A."/>
            <person name="Kunieda T."/>
        </authorList>
    </citation>
    <scope>NUCLEOTIDE SEQUENCE [LARGE SCALE GENOMIC DNA]</scope>
    <source>
        <strain evidence="9 10">YOKOZUNA-1</strain>
    </source>
</reference>
<evidence type="ECO:0000313" key="9">
    <source>
        <dbReference type="EMBL" id="GAV00676.1"/>
    </source>
</evidence>
<feature type="compositionally biased region" description="Polar residues" evidence="7">
    <location>
        <begin position="63"/>
        <end position="74"/>
    </location>
</feature>
<dbReference type="InterPro" id="IPR020479">
    <property type="entry name" value="HD_metazoa"/>
</dbReference>
<dbReference type="PROSITE" id="PS50071">
    <property type="entry name" value="HOMEOBOX_2"/>
    <property type="match status" value="1"/>
</dbReference>
<evidence type="ECO:0000256" key="3">
    <source>
        <dbReference type="ARBA" id="ARBA00023155"/>
    </source>
</evidence>
<feature type="region of interest" description="Disordered" evidence="7">
    <location>
        <begin position="30"/>
        <end position="127"/>
    </location>
</feature>
<dbReference type="Gene3D" id="1.10.10.60">
    <property type="entry name" value="Homeodomain-like"/>
    <property type="match status" value="1"/>
</dbReference>
<protein>
    <recommendedName>
        <fullName evidence="8">Homeobox domain-containing protein</fullName>
    </recommendedName>
</protein>
<evidence type="ECO:0000256" key="1">
    <source>
        <dbReference type="ARBA" id="ARBA00004123"/>
    </source>
</evidence>
<feature type="compositionally biased region" description="Polar residues" evidence="7">
    <location>
        <begin position="35"/>
        <end position="56"/>
    </location>
</feature>
<dbReference type="STRING" id="947166.A0A1D1VIP2"/>
<dbReference type="GO" id="GO:0005634">
    <property type="term" value="C:nucleus"/>
    <property type="evidence" value="ECO:0007669"/>
    <property type="project" value="UniProtKB-SubCell"/>
</dbReference>
<feature type="DNA-binding region" description="Homeobox" evidence="5">
    <location>
        <begin position="115"/>
        <end position="174"/>
    </location>
</feature>
<dbReference type="PRINTS" id="PR00024">
    <property type="entry name" value="HOMEOBOX"/>
</dbReference>
<dbReference type="Proteomes" id="UP000186922">
    <property type="component" value="Unassembled WGS sequence"/>
</dbReference>
<dbReference type="PANTHER" id="PTHR24333:SF5">
    <property type="entry name" value="VENT HOMEOBOX"/>
    <property type="match status" value="1"/>
</dbReference>
<proteinExistence type="predicted"/>
<evidence type="ECO:0000256" key="4">
    <source>
        <dbReference type="ARBA" id="ARBA00023242"/>
    </source>
</evidence>
<gene>
    <name evidence="9" type="primary">RvY_11494-1</name>
    <name evidence="9" type="synonym">RvY_11494.1</name>
    <name evidence="9" type="ORF">RvY_11494</name>
</gene>
<keyword evidence="4 5" id="KW-0539">Nucleus</keyword>
<dbReference type="InterPro" id="IPR009057">
    <property type="entry name" value="Homeodomain-like_sf"/>
</dbReference>